<evidence type="ECO:0000256" key="2">
    <source>
        <dbReference type="ARBA" id="ARBA00007293"/>
    </source>
</evidence>
<dbReference type="GO" id="GO:0005776">
    <property type="term" value="C:autophagosome"/>
    <property type="evidence" value="ECO:0007669"/>
    <property type="project" value="UniProtKB-SubCell"/>
</dbReference>
<evidence type="ECO:0000256" key="8">
    <source>
        <dbReference type="ARBA" id="ARBA00037868"/>
    </source>
</evidence>
<gene>
    <name evidence="11" type="ORF">PECUL_23A059646</name>
</gene>
<dbReference type="GO" id="GO:0031410">
    <property type="term" value="C:cytoplasmic vesicle"/>
    <property type="evidence" value="ECO:0007669"/>
    <property type="project" value="UniProtKB-KW"/>
</dbReference>
<dbReference type="Pfam" id="PF02991">
    <property type="entry name" value="ATG8"/>
    <property type="match status" value="1"/>
</dbReference>
<evidence type="ECO:0000256" key="7">
    <source>
        <dbReference type="ARBA" id="ARBA00023329"/>
    </source>
</evidence>
<dbReference type="AlphaFoldDB" id="A0AAD1THF2"/>
<evidence type="ECO:0000256" key="5">
    <source>
        <dbReference type="ARBA" id="ARBA00023136"/>
    </source>
</evidence>
<dbReference type="PANTHER" id="PTHR10969">
    <property type="entry name" value="MICROTUBULE-ASSOCIATED PROTEINS 1A/1B LIGHT CHAIN 3-RELATED"/>
    <property type="match status" value="1"/>
</dbReference>
<keyword evidence="4 10" id="KW-0072">Autophagy</keyword>
<dbReference type="GO" id="GO:0012505">
    <property type="term" value="C:endomembrane system"/>
    <property type="evidence" value="ECO:0007669"/>
    <property type="project" value="UniProtKB-SubCell"/>
</dbReference>
<comment type="similarity">
    <text evidence="2 10">Belongs to the ATG8 family.</text>
</comment>
<organism evidence="11 12">
    <name type="scientific">Pelobates cultripes</name>
    <name type="common">Western spadefoot toad</name>
    <dbReference type="NCBI Taxonomy" id="61616"/>
    <lineage>
        <taxon>Eukaryota</taxon>
        <taxon>Metazoa</taxon>
        <taxon>Chordata</taxon>
        <taxon>Craniata</taxon>
        <taxon>Vertebrata</taxon>
        <taxon>Euteleostomi</taxon>
        <taxon>Amphibia</taxon>
        <taxon>Batrachia</taxon>
        <taxon>Anura</taxon>
        <taxon>Pelobatoidea</taxon>
        <taxon>Pelobatidae</taxon>
        <taxon>Pelobates</taxon>
    </lineage>
</organism>
<keyword evidence="12" id="KW-1185">Reference proteome</keyword>
<protein>
    <submittedName>
        <fullName evidence="11">Microtubule-associated s 1A 1B light chain 3C</fullName>
    </submittedName>
</protein>
<dbReference type="SUPFAM" id="SSF54236">
    <property type="entry name" value="Ubiquitin-like"/>
    <property type="match status" value="1"/>
</dbReference>
<dbReference type="GO" id="GO:0006950">
    <property type="term" value="P:response to stress"/>
    <property type="evidence" value="ECO:0007669"/>
    <property type="project" value="UniProtKB-ARBA"/>
</dbReference>
<evidence type="ECO:0000256" key="6">
    <source>
        <dbReference type="ARBA" id="ARBA00023288"/>
    </source>
</evidence>
<comment type="subcellular location">
    <subcellularLocation>
        <location evidence="1">Cytoplasmic vesicle</location>
        <location evidence="1">Autophagosome</location>
    </subcellularLocation>
    <subcellularLocation>
        <location evidence="8">Endomembrane system</location>
        <topology evidence="8">Lipid-anchor</topology>
    </subcellularLocation>
</comment>
<dbReference type="InterPro" id="IPR029071">
    <property type="entry name" value="Ubiquitin-like_domsf"/>
</dbReference>
<keyword evidence="5" id="KW-0472">Membrane</keyword>
<evidence type="ECO:0000313" key="12">
    <source>
        <dbReference type="Proteomes" id="UP001295444"/>
    </source>
</evidence>
<feature type="lipid moiety-binding region" description="Phosphatidylserine amidated glycine; alternate" evidence="9">
    <location>
        <position position="130"/>
    </location>
</feature>
<evidence type="ECO:0000256" key="4">
    <source>
        <dbReference type="ARBA" id="ARBA00023006"/>
    </source>
</evidence>
<dbReference type="FunFam" id="3.10.20.90:FF:000149">
    <property type="entry name" value="microtubule-associated proteins 1A/1B light chain 3C"/>
    <property type="match status" value="1"/>
</dbReference>
<proteinExistence type="inferred from homology"/>
<evidence type="ECO:0000256" key="1">
    <source>
        <dbReference type="ARBA" id="ARBA00004419"/>
    </source>
</evidence>
<keyword evidence="6 9" id="KW-0449">Lipoprotein</keyword>
<dbReference type="GO" id="GO:0016236">
    <property type="term" value="P:macroautophagy"/>
    <property type="evidence" value="ECO:0007669"/>
    <property type="project" value="UniProtKB-ARBA"/>
</dbReference>
<dbReference type="EMBL" id="OW240923">
    <property type="protein sequence ID" value="CAH2325106.1"/>
    <property type="molecule type" value="Genomic_DNA"/>
</dbReference>
<accession>A0AAD1THF2</accession>
<evidence type="ECO:0000256" key="3">
    <source>
        <dbReference type="ARBA" id="ARBA00022490"/>
    </source>
</evidence>
<evidence type="ECO:0000256" key="10">
    <source>
        <dbReference type="RuleBase" id="RU004384"/>
    </source>
</evidence>
<sequence length="130" mass="15149">MSPLGSSVSLDLSVVPFKMRKRLDSRIHEVNRMKSRYPSKIPVIVERNHREKLLPNLEKIKYLVPPEVTLGQFVSMIRTRLSMPQSHSLCMLLNGKQMTSLTLTMSEIYTEYHDHDGFLYMTYMLQDVFG</sequence>
<evidence type="ECO:0000256" key="9">
    <source>
        <dbReference type="PIRSR" id="PIRSR604241-50"/>
    </source>
</evidence>
<dbReference type="InterPro" id="IPR004241">
    <property type="entry name" value="Atg8-like"/>
</dbReference>
<dbReference type="Proteomes" id="UP001295444">
    <property type="component" value="Chromosome 12"/>
</dbReference>
<keyword evidence="3" id="KW-0963">Cytoplasm</keyword>
<name>A0AAD1THF2_PELCU</name>
<dbReference type="Gene3D" id="3.10.20.90">
    <property type="entry name" value="Phosphatidylinositol 3-kinase Catalytic Subunit, Chain A, domain 1"/>
    <property type="match status" value="1"/>
</dbReference>
<evidence type="ECO:0000313" key="11">
    <source>
        <dbReference type="EMBL" id="CAH2325106.1"/>
    </source>
</evidence>
<keyword evidence="7" id="KW-0968">Cytoplasmic vesicle</keyword>
<reference evidence="11" key="1">
    <citation type="submission" date="2022-03" db="EMBL/GenBank/DDBJ databases">
        <authorList>
            <person name="Alioto T."/>
            <person name="Alioto T."/>
            <person name="Gomez Garrido J."/>
        </authorList>
    </citation>
    <scope>NUCLEOTIDE SEQUENCE</scope>
</reference>